<dbReference type="EMBL" id="AACCXM010000002">
    <property type="protein sequence ID" value="EAK0468571.1"/>
    <property type="molecule type" value="Genomic_DNA"/>
</dbReference>
<name>A0A5L4IYE2_CAMFE</name>
<keyword evidence="5" id="KW-1185">Reference proteome</keyword>
<evidence type="ECO:0000313" key="4">
    <source>
        <dbReference type="EMBL" id="EAK0468571.1"/>
    </source>
</evidence>
<dbReference type="Gene3D" id="1.10.3480.10">
    <property type="entry name" value="TorD-like"/>
    <property type="match status" value="1"/>
</dbReference>
<dbReference type="EMBL" id="AABQDW010000012">
    <property type="protein sequence ID" value="EAI5408444.1"/>
    <property type="molecule type" value="Genomic_DNA"/>
</dbReference>
<protein>
    <submittedName>
        <fullName evidence="3">Uncharacterized protein</fullName>
    </submittedName>
</protein>
<comment type="caution">
    <text evidence="3">The sequence shown here is derived from an EMBL/GenBank/DDBJ whole genome shotgun (WGS) entry which is preliminary data.</text>
</comment>
<evidence type="ECO:0000313" key="6">
    <source>
        <dbReference type="Proteomes" id="UP000557842"/>
    </source>
</evidence>
<dbReference type="RefSeq" id="WP_011731808.1">
    <property type="nucleotide sequence ID" value="NZ_AABUZP020000024.1"/>
</dbReference>
<dbReference type="Proteomes" id="UP000535509">
    <property type="component" value="Unassembled WGS sequence"/>
</dbReference>
<dbReference type="AlphaFoldDB" id="A0A5L4IYE2"/>
<dbReference type="EMBL" id="AABTCC010000002">
    <property type="protein sequence ID" value="EAI8858464.1"/>
    <property type="molecule type" value="Genomic_DNA"/>
</dbReference>
<dbReference type="EMBL" id="AACCXK010000007">
    <property type="protein sequence ID" value="EAK0453085.1"/>
    <property type="molecule type" value="Genomic_DNA"/>
</dbReference>
<gene>
    <name evidence="3" type="ORF">AAH17_05370</name>
    <name evidence="4" type="ORF">AAH24_04185</name>
    <name evidence="1" type="ORF">BVH53_06990</name>
    <name evidence="2" type="ORF">CX802_01195</name>
</gene>
<accession>A0A5L4IYE2</accession>
<evidence type="ECO:0000313" key="5">
    <source>
        <dbReference type="Proteomes" id="UP000535509"/>
    </source>
</evidence>
<organism evidence="3">
    <name type="scientific">Campylobacter fetus</name>
    <dbReference type="NCBI Taxonomy" id="196"/>
    <lineage>
        <taxon>Bacteria</taxon>
        <taxon>Pseudomonadati</taxon>
        <taxon>Campylobacterota</taxon>
        <taxon>Epsilonproteobacteria</taxon>
        <taxon>Campylobacterales</taxon>
        <taxon>Campylobacteraceae</taxon>
        <taxon>Campylobacter</taxon>
    </lineage>
</organism>
<dbReference type="SUPFAM" id="SSF89155">
    <property type="entry name" value="TorD-like"/>
    <property type="match status" value="1"/>
</dbReference>
<dbReference type="InterPro" id="IPR036411">
    <property type="entry name" value="TorD-like_sf"/>
</dbReference>
<sequence>MKVSQAYSIIALIFANNFAKAMNEENLKKLTNSWVIKTENIENEKGLELWQKALQTDDANSIESDLASFGGACVLKFFKQVSEEKVDEFYKSINFNKPFKELKSSHISNMLALLSAILKNDTNDKSHALLGLYLSEYLLPSTVLFAKFIRYNAKTYYYKALGEFLIDYCKILKSTLGLRMEIE</sequence>
<dbReference type="Proteomes" id="UP000557842">
    <property type="component" value="Unassembled WGS sequence"/>
</dbReference>
<evidence type="ECO:0000313" key="1">
    <source>
        <dbReference type="EMBL" id="EAI5408444.1"/>
    </source>
</evidence>
<evidence type="ECO:0000313" key="3">
    <source>
        <dbReference type="EMBL" id="EAK0453085.1"/>
    </source>
</evidence>
<proteinExistence type="predicted"/>
<evidence type="ECO:0000313" key="2">
    <source>
        <dbReference type="EMBL" id="EAI8858464.1"/>
    </source>
</evidence>
<reference evidence="3 6" key="1">
    <citation type="submission" date="2018-05" db="EMBL/GenBank/DDBJ databases">
        <authorList>
            <consortium name="PulseNet: The National Subtyping Network for Foodborne Disease Surveillance"/>
            <person name="Tarr C.L."/>
            <person name="Trees E."/>
            <person name="Katz L.S."/>
            <person name="Carleton-Romer H.A."/>
            <person name="Stroika S."/>
            <person name="Kucerova Z."/>
            <person name="Roache K.F."/>
            <person name="Sabol A.L."/>
            <person name="Besser J."/>
            <person name="Gerner-Smidt P."/>
        </authorList>
    </citation>
    <scope>NUCLEOTIDE SEQUENCE</scope>
    <source>
        <strain evidence="3">2014D-0197</strain>
        <strain evidence="1 6">2016D-0221</strain>
        <strain evidence="4">D4313</strain>
        <strain evidence="2 5">PNUSAC001503</strain>
    </source>
</reference>
<dbReference type="GeneID" id="61064262"/>
<dbReference type="OMA" id="YFLEDFC"/>